<feature type="transmembrane region" description="Helical" evidence="1">
    <location>
        <begin position="58"/>
        <end position="80"/>
    </location>
</feature>
<evidence type="ECO:0000256" key="1">
    <source>
        <dbReference type="SAM" id="Phobius"/>
    </source>
</evidence>
<feature type="transmembrane region" description="Helical" evidence="1">
    <location>
        <begin position="374"/>
        <end position="390"/>
    </location>
</feature>
<dbReference type="AlphaFoldDB" id="A0A6F8VES9"/>
<dbReference type="RefSeq" id="WP_173065768.1">
    <property type="nucleotide sequence ID" value="NZ_AP022853.1"/>
</dbReference>
<keyword evidence="3" id="KW-1185">Reference proteome</keyword>
<dbReference type="EMBL" id="AP022853">
    <property type="protein sequence ID" value="BCB27681.1"/>
    <property type="molecule type" value="Genomic_DNA"/>
</dbReference>
<evidence type="ECO:0000313" key="2">
    <source>
        <dbReference type="EMBL" id="BCB27681.1"/>
    </source>
</evidence>
<keyword evidence="1" id="KW-0472">Membrane</keyword>
<reference evidence="3" key="1">
    <citation type="submission" date="2020-03" db="EMBL/GenBank/DDBJ databases">
        <title>Complete genome sequence of sulfur-oxidizing bacterium skT11.</title>
        <authorList>
            <person name="Kanda M."/>
            <person name="Kojima H."/>
            <person name="Fukui M."/>
        </authorList>
    </citation>
    <scope>NUCLEOTIDE SEQUENCE [LARGE SCALE GENOMIC DNA]</scope>
    <source>
        <strain evidence="3">skT11</strain>
    </source>
</reference>
<accession>A0A6F8VES9</accession>
<feature type="transmembrane region" description="Helical" evidence="1">
    <location>
        <begin position="247"/>
        <end position="269"/>
    </location>
</feature>
<dbReference type="Proteomes" id="UP000502260">
    <property type="component" value="Chromosome"/>
</dbReference>
<feature type="transmembrane region" description="Helical" evidence="1">
    <location>
        <begin position="21"/>
        <end position="38"/>
    </location>
</feature>
<feature type="transmembrane region" description="Helical" evidence="1">
    <location>
        <begin position="223"/>
        <end position="241"/>
    </location>
</feature>
<organism evidence="2 3">
    <name type="scientific">Sulfurimicrobium lacus</name>
    <dbReference type="NCBI Taxonomy" id="2715678"/>
    <lineage>
        <taxon>Bacteria</taxon>
        <taxon>Pseudomonadati</taxon>
        <taxon>Pseudomonadota</taxon>
        <taxon>Betaproteobacteria</taxon>
        <taxon>Nitrosomonadales</taxon>
        <taxon>Sulfuricellaceae</taxon>
        <taxon>Sulfurimicrobium</taxon>
    </lineage>
</organism>
<dbReference type="KEGG" id="slac:SKTS_25670"/>
<keyword evidence="1" id="KW-1133">Transmembrane helix</keyword>
<name>A0A6F8VES9_9PROT</name>
<keyword evidence="1" id="KW-0812">Transmembrane</keyword>
<sequence length="435" mass="47142">MTQPASLSLDQAPPFAVPFRFFLTAPLFALTAALVLLWQGPDLLSSRWNPALLGTTHLLTLGHMGLIMLGAILQMLPVVAGAPVGRPGLTAALVHTLGTGGIVLLCSGLIFTLPLALKLAMPTLGTALLLFAAMVVVTLRRALPHNMTVRAMRLAALMLAATALLGLTLLSNYAFGWWLQAREALTNLHLTWGLLGWVGILVVGVAYQVVPMFQLTPHYPARLTRWLAPALFVLLPGLALTNHAPRLRILLGTLLAAGFAAFALTTLWLQLKRRRKLPDVTLNFWRGGLLCLLLAIALWLTAQIAPAIGMTQSYSLLLGVLMIAGFAMSVINGMLYKIVPFLVWFHLQSRRGPSGPKVPNVREILPETRTARQMWLHFAALGTLLAAVLWPASFAYPAALLFGASNLWLWLNIVSASRTYHRVNAEIVRANASAA</sequence>
<feature type="transmembrane region" description="Helical" evidence="1">
    <location>
        <begin position="119"/>
        <end position="139"/>
    </location>
</feature>
<evidence type="ECO:0000313" key="3">
    <source>
        <dbReference type="Proteomes" id="UP000502260"/>
    </source>
</evidence>
<feature type="transmembrane region" description="Helical" evidence="1">
    <location>
        <begin position="151"/>
        <end position="170"/>
    </location>
</feature>
<feature type="transmembrane region" description="Helical" evidence="1">
    <location>
        <begin position="289"/>
        <end position="308"/>
    </location>
</feature>
<protein>
    <submittedName>
        <fullName evidence="2">Uncharacterized protein</fullName>
    </submittedName>
</protein>
<feature type="transmembrane region" description="Helical" evidence="1">
    <location>
        <begin position="314"/>
        <end position="347"/>
    </location>
</feature>
<feature type="transmembrane region" description="Helical" evidence="1">
    <location>
        <begin position="190"/>
        <end position="211"/>
    </location>
</feature>
<gene>
    <name evidence="2" type="ORF">SKTS_25670</name>
</gene>
<proteinExistence type="predicted"/>
<feature type="transmembrane region" description="Helical" evidence="1">
    <location>
        <begin position="92"/>
        <end position="113"/>
    </location>
</feature>